<dbReference type="RefSeq" id="WP_210597852.1">
    <property type="nucleotide sequence ID" value="NZ_JAGKSQ010000005.1"/>
</dbReference>
<gene>
    <name evidence="7" type="primary">ytvI</name>
    <name evidence="7" type="ORF">J7W16_13540</name>
</gene>
<keyword evidence="4 6" id="KW-1133">Transmembrane helix</keyword>
<name>A0A940WSY2_9BACI</name>
<accession>A0A940WSY2</accession>
<feature type="transmembrane region" description="Helical" evidence="6">
    <location>
        <begin position="159"/>
        <end position="178"/>
    </location>
</feature>
<feature type="transmembrane region" description="Helical" evidence="6">
    <location>
        <begin position="311"/>
        <end position="338"/>
    </location>
</feature>
<proteinExistence type="inferred from homology"/>
<reference evidence="7" key="1">
    <citation type="submission" date="2021-03" db="EMBL/GenBank/DDBJ databases">
        <title>Bacillus suaedae sp. nov., isolated from Suaeda aralocaspica.</title>
        <authorList>
            <person name="Lei R.F.R."/>
        </authorList>
    </citation>
    <scope>NUCLEOTIDE SEQUENCE</scope>
    <source>
        <strain evidence="7">YZJH907-2</strain>
    </source>
</reference>
<keyword evidence="5 6" id="KW-0472">Membrane</keyword>
<dbReference type="Proteomes" id="UP000678228">
    <property type="component" value="Unassembled WGS sequence"/>
</dbReference>
<dbReference type="AlphaFoldDB" id="A0A940WSY2"/>
<dbReference type="PANTHER" id="PTHR21716">
    <property type="entry name" value="TRANSMEMBRANE PROTEIN"/>
    <property type="match status" value="1"/>
</dbReference>
<evidence type="ECO:0000313" key="8">
    <source>
        <dbReference type="Proteomes" id="UP000678228"/>
    </source>
</evidence>
<comment type="subcellular location">
    <subcellularLocation>
        <location evidence="1">Membrane</location>
        <topology evidence="1">Multi-pass membrane protein</topology>
    </subcellularLocation>
</comment>
<feature type="transmembrane region" description="Helical" evidence="6">
    <location>
        <begin position="33"/>
        <end position="50"/>
    </location>
</feature>
<dbReference type="InterPro" id="IPR002549">
    <property type="entry name" value="AI-2E-like"/>
</dbReference>
<evidence type="ECO:0000256" key="6">
    <source>
        <dbReference type="SAM" id="Phobius"/>
    </source>
</evidence>
<sequence length="352" mass="39666">MAAFITKRTFIIILILTAIIVAAYFILPISIPIVTAFITALILTPAVDSLHHRLKVRRNIAVTLVFTLFVFFIGFAGYYVVTQAITQGTQVIENLPQHINDINRSWLNFQRDFEENYDNLPPDLVRQININVTHTLNEIRETIGNRNFINDLASVVSSIPGYLVTFIVYLIALFLFLLELPLLKQKTFTYFSERTKEKVNFMTSRLKYVLWGFLKAQFLVSIIIFIVSLIGLLFIAPEFALLMAFIIWIIDFIPLIGSIVILAPWAIFQLIAGDVTTGTQLLVLAAVLLIIRRTVEPKVMGQQIGLSPLATLIAMYLGLMMFGMMGFVIGPLIVIAFTSAKEAGIIKMNFKI</sequence>
<evidence type="ECO:0000313" key="7">
    <source>
        <dbReference type="EMBL" id="MBP3952159.1"/>
    </source>
</evidence>
<dbReference type="NCBIfam" id="TIGR02872">
    <property type="entry name" value="spore_ytvI"/>
    <property type="match status" value="1"/>
</dbReference>
<comment type="similarity">
    <text evidence="2">Belongs to the autoinducer-2 exporter (AI-2E) (TC 2.A.86) family.</text>
</comment>
<evidence type="ECO:0000256" key="5">
    <source>
        <dbReference type="ARBA" id="ARBA00023136"/>
    </source>
</evidence>
<keyword evidence="3 6" id="KW-0812">Transmembrane</keyword>
<feature type="transmembrane region" description="Helical" evidence="6">
    <location>
        <begin position="270"/>
        <end position="291"/>
    </location>
</feature>
<comment type="caution">
    <text evidence="7">The sequence shown here is derived from an EMBL/GenBank/DDBJ whole genome shotgun (WGS) entry which is preliminary data.</text>
</comment>
<evidence type="ECO:0000256" key="4">
    <source>
        <dbReference type="ARBA" id="ARBA00022989"/>
    </source>
</evidence>
<dbReference type="GO" id="GO:0016020">
    <property type="term" value="C:membrane"/>
    <property type="evidence" value="ECO:0007669"/>
    <property type="project" value="UniProtKB-SubCell"/>
</dbReference>
<dbReference type="InterPro" id="IPR014227">
    <property type="entry name" value="YtvI-like"/>
</dbReference>
<protein>
    <submittedName>
        <fullName evidence="7">Sporulation integral membrane protein YtvI</fullName>
    </submittedName>
</protein>
<dbReference type="EMBL" id="JAGKSQ010000005">
    <property type="protein sequence ID" value="MBP3952159.1"/>
    <property type="molecule type" value="Genomic_DNA"/>
</dbReference>
<evidence type="ECO:0000256" key="2">
    <source>
        <dbReference type="ARBA" id="ARBA00009773"/>
    </source>
</evidence>
<evidence type="ECO:0000256" key="1">
    <source>
        <dbReference type="ARBA" id="ARBA00004141"/>
    </source>
</evidence>
<organism evidence="7 8">
    <name type="scientific">Halalkalibacter suaedae</name>
    <dbReference type="NCBI Taxonomy" id="2822140"/>
    <lineage>
        <taxon>Bacteria</taxon>
        <taxon>Bacillati</taxon>
        <taxon>Bacillota</taxon>
        <taxon>Bacilli</taxon>
        <taxon>Bacillales</taxon>
        <taxon>Bacillaceae</taxon>
        <taxon>Halalkalibacter</taxon>
    </lineage>
</organism>
<dbReference type="PANTHER" id="PTHR21716:SF68">
    <property type="entry name" value="TRANSPORT PROTEIN YTVI-RELATED"/>
    <property type="match status" value="1"/>
</dbReference>
<feature type="transmembrane region" description="Helical" evidence="6">
    <location>
        <begin position="241"/>
        <end position="263"/>
    </location>
</feature>
<keyword evidence="8" id="KW-1185">Reference proteome</keyword>
<feature type="transmembrane region" description="Helical" evidence="6">
    <location>
        <begin position="62"/>
        <end position="81"/>
    </location>
</feature>
<feature type="transmembrane region" description="Helical" evidence="6">
    <location>
        <begin position="208"/>
        <end position="235"/>
    </location>
</feature>
<dbReference type="GO" id="GO:0055085">
    <property type="term" value="P:transmembrane transport"/>
    <property type="evidence" value="ECO:0007669"/>
    <property type="project" value="TreeGrafter"/>
</dbReference>
<dbReference type="Pfam" id="PF01594">
    <property type="entry name" value="AI-2E_transport"/>
    <property type="match status" value="1"/>
</dbReference>
<evidence type="ECO:0000256" key="3">
    <source>
        <dbReference type="ARBA" id="ARBA00022692"/>
    </source>
</evidence>